<feature type="region of interest" description="Disordered" evidence="1">
    <location>
        <begin position="1"/>
        <end position="24"/>
    </location>
</feature>
<accession>B8J563</accession>
<keyword evidence="3" id="KW-1185">Reference proteome</keyword>
<dbReference type="RefSeq" id="WP_012632852.1">
    <property type="nucleotide sequence ID" value="NC_011891.1"/>
</dbReference>
<dbReference type="EMBL" id="CP001359">
    <property type="protein sequence ID" value="ACL64918.1"/>
    <property type="molecule type" value="Genomic_DNA"/>
</dbReference>
<gene>
    <name evidence="2" type="ordered locus">A2cp1_1574</name>
</gene>
<proteinExistence type="predicted"/>
<dbReference type="KEGG" id="acp:A2cp1_1574"/>
<dbReference type="HOGENOM" id="CLU_061334_0_0_7"/>
<evidence type="ECO:0000313" key="3">
    <source>
        <dbReference type="Proteomes" id="UP000007089"/>
    </source>
</evidence>
<dbReference type="AlphaFoldDB" id="B8J563"/>
<organism evidence="2 3">
    <name type="scientific">Anaeromyxobacter dehalogenans (strain ATCC BAA-258 / DSM 21875 / 2CP-1)</name>
    <dbReference type="NCBI Taxonomy" id="455488"/>
    <lineage>
        <taxon>Bacteria</taxon>
        <taxon>Pseudomonadati</taxon>
        <taxon>Myxococcota</taxon>
        <taxon>Myxococcia</taxon>
        <taxon>Myxococcales</taxon>
        <taxon>Cystobacterineae</taxon>
        <taxon>Anaeromyxobacteraceae</taxon>
        <taxon>Anaeromyxobacter</taxon>
    </lineage>
</organism>
<protein>
    <submittedName>
        <fullName evidence="2">Uncharacterized protein</fullName>
    </submittedName>
</protein>
<name>B8J563_ANAD2</name>
<reference evidence="2" key="1">
    <citation type="submission" date="2009-01" db="EMBL/GenBank/DDBJ databases">
        <title>Complete sequence of Anaeromyxobacter dehalogenans 2CP-1.</title>
        <authorList>
            <consortium name="US DOE Joint Genome Institute"/>
            <person name="Lucas S."/>
            <person name="Copeland A."/>
            <person name="Lapidus A."/>
            <person name="Glavina del Rio T."/>
            <person name="Dalin E."/>
            <person name="Tice H."/>
            <person name="Bruce D."/>
            <person name="Goodwin L."/>
            <person name="Pitluck S."/>
            <person name="Saunders E."/>
            <person name="Brettin T."/>
            <person name="Detter J.C."/>
            <person name="Han C."/>
            <person name="Larimer F."/>
            <person name="Land M."/>
            <person name="Hauser L."/>
            <person name="Kyrpides N."/>
            <person name="Ovchinnikova G."/>
            <person name="Beliaev A.S."/>
            <person name="Richardson P."/>
        </authorList>
    </citation>
    <scope>NUCLEOTIDE SEQUENCE</scope>
    <source>
        <strain evidence="2">2CP-1</strain>
    </source>
</reference>
<dbReference type="Proteomes" id="UP000007089">
    <property type="component" value="Chromosome"/>
</dbReference>
<evidence type="ECO:0000256" key="1">
    <source>
        <dbReference type="SAM" id="MobiDB-lite"/>
    </source>
</evidence>
<sequence length="381" mass="41394">MPDCPLPLETLPKPLQKHADPKAPLPLRTMGAKGLVPAVAAADLATLLFMLAHDPEAAVRETAAKTAEGLPEKIWSVALRSDEVPGPVLDWMADRLAQREGALELVLLNPATLDGTVARLAAIVPQRLAEIVRQNELRLLRHEPIVRALCANPHVLASTVDGACDFCVRNGLTLLDVPQMVEAHKRVHGVDPTVRPPEPGETAAALMAEYADELARDGAGEGPPPAAETEEQSTRKLNITQRVMRMSVSEKIKLATLGNKEARTLLLRDANKLVCMAAVTSPRITDGEILSLANSRTVSADVLRHIYGTREYLKTYAIKISLVKNPKVPLPTALKMLTTLQEKDIKELARDRNVPQTIQAQAKAWMMKKEQAARGPVGGKH</sequence>
<evidence type="ECO:0000313" key="2">
    <source>
        <dbReference type="EMBL" id="ACL64918.1"/>
    </source>
</evidence>